<dbReference type="InterPro" id="IPR052326">
    <property type="entry name" value="Diff-Dev_Assoc_Protein"/>
</dbReference>
<dbReference type="PANTHER" id="PTHR33459">
    <property type="entry name" value="DD-GDCA PROTEIN"/>
    <property type="match status" value="1"/>
</dbReference>
<dbReference type="EMBL" id="GL883007">
    <property type="protein sequence ID" value="EGG24246.1"/>
    <property type="molecule type" value="Genomic_DNA"/>
</dbReference>
<reference evidence="3" key="1">
    <citation type="journal article" date="2011" name="Genome Res.">
        <title>Phylogeny-wide analysis of social amoeba genomes highlights ancient origins for complex intercellular communication.</title>
        <authorList>
            <person name="Heidel A.J."/>
            <person name="Lawal H.M."/>
            <person name="Felder M."/>
            <person name="Schilde C."/>
            <person name="Helps N.R."/>
            <person name="Tunggal B."/>
            <person name="Rivero F."/>
            <person name="John U."/>
            <person name="Schleicher M."/>
            <person name="Eichinger L."/>
            <person name="Platzer M."/>
            <person name="Noegel A.A."/>
            <person name="Schaap P."/>
            <person name="Gloeckner G."/>
        </authorList>
    </citation>
    <scope>NUCLEOTIDE SEQUENCE [LARGE SCALE GENOMIC DNA]</scope>
    <source>
        <strain evidence="3">SH3</strain>
    </source>
</reference>
<feature type="signal peptide" evidence="1">
    <location>
        <begin position="1"/>
        <end position="21"/>
    </location>
</feature>
<dbReference type="GeneID" id="14876245"/>
<organism evidence="2 3">
    <name type="scientific">Cavenderia fasciculata</name>
    <name type="common">Slime mold</name>
    <name type="synonym">Dictyostelium fasciculatum</name>
    <dbReference type="NCBI Taxonomy" id="261658"/>
    <lineage>
        <taxon>Eukaryota</taxon>
        <taxon>Amoebozoa</taxon>
        <taxon>Evosea</taxon>
        <taxon>Eumycetozoa</taxon>
        <taxon>Dictyostelia</taxon>
        <taxon>Acytosteliales</taxon>
        <taxon>Cavenderiaceae</taxon>
        <taxon>Cavenderia</taxon>
    </lineage>
</organism>
<dbReference type="AlphaFoldDB" id="F4PIW0"/>
<keyword evidence="1" id="KW-0732">Signal</keyword>
<name>F4PIW0_CACFS</name>
<evidence type="ECO:0000313" key="3">
    <source>
        <dbReference type="Proteomes" id="UP000007797"/>
    </source>
</evidence>
<dbReference type="RefSeq" id="XP_004362097.1">
    <property type="nucleotide sequence ID" value="XM_004362040.1"/>
</dbReference>
<proteinExistence type="predicted"/>
<evidence type="ECO:0000313" key="2">
    <source>
        <dbReference type="EMBL" id="EGG24246.1"/>
    </source>
</evidence>
<evidence type="ECO:0008006" key="4">
    <source>
        <dbReference type="Google" id="ProtNLM"/>
    </source>
</evidence>
<accession>F4PIW0</accession>
<dbReference type="KEGG" id="dfa:DFA_06396"/>
<evidence type="ECO:0000256" key="1">
    <source>
        <dbReference type="SAM" id="SignalP"/>
    </source>
</evidence>
<feature type="chain" id="PRO_5003315304" description="Paramecium surface antigen repeat-containing protein" evidence="1">
    <location>
        <begin position="22"/>
        <end position="403"/>
    </location>
</feature>
<protein>
    <recommendedName>
        <fullName evidence="4">Paramecium surface antigen repeat-containing protein</fullName>
    </recommendedName>
</protein>
<sequence>MMKQIIVICILAGLFIAGSSAQQCQGDDYFFACVEEGEKCNGTLICEYGYGCLQNPYITNPLSTLAELDGGSSYEPYAPFICIKLGALGSPCYNDDQCMYGLDCYNSGYMGTCQQFSFAQLGEDCRFNEECYGSLLCDPFEKECIANIGSDYQCGNNIQCAYGYQCNSTTNLCVPRASVGQECQQTKDGFSYMYCQEDLICNRDSEGNNSCVTPFSIAAGKGCLGDNQDLSGELGFYLSPCQAGSICYSGVCETLNVTAASVNCSADASQCSFIENCQCNNGTRMEGATGQCVARVVTNTETINKCIEYTTDLLSCLKDNECSDYSLTLEDGGFLVPNSCGYRNCHSEICNIQAECISQLPSPAPSCGEVDLGEIYYCADFSSASTLTVSGSILFALIIALLF</sequence>
<gene>
    <name evidence="2" type="ORF">DFA_06396</name>
</gene>
<keyword evidence="3" id="KW-1185">Reference proteome</keyword>
<dbReference type="Proteomes" id="UP000007797">
    <property type="component" value="Unassembled WGS sequence"/>
</dbReference>
<dbReference type="PANTHER" id="PTHR33459:SF7">
    <property type="entry name" value="DD-GDCA PROTEIN"/>
    <property type="match status" value="1"/>
</dbReference>